<protein>
    <submittedName>
        <fullName evidence="3">Uncharacterized protein</fullName>
    </submittedName>
</protein>
<proteinExistence type="predicted"/>
<feature type="compositionally biased region" description="Polar residues" evidence="1">
    <location>
        <begin position="313"/>
        <end position="336"/>
    </location>
</feature>
<keyword evidence="2" id="KW-1133">Transmembrane helix</keyword>
<feature type="region of interest" description="Disordered" evidence="1">
    <location>
        <begin position="297"/>
        <end position="336"/>
    </location>
</feature>
<comment type="caution">
    <text evidence="3">The sequence shown here is derived from an EMBL/GenBank/DDBJ whole genome shotgun (WGS) entry which is preliminary data.</text>
</comment>
<dbReference type="EMBL" id="JBFCZG010000002">
    <property type="protein sequence ID" value="KAL3425715.1"/>
    <property type="molecule type" value="Genomic_DNA"/>
</dbReference>
<evidence type="ECO:0000313" key="3">
    <source>
        <dbReference type="EMBL" id="KAL3425715.1"/>
    </source>
</evidence>
<evidence type="ECO:0000256" key="2">
    <source>
        <dbReference type="SAM" id="Phobius"/>
    </source>
</evidence>
<reference evidence="3 4" key="1">
    <citation type="submission" date="2024-06" db="EMBL/GenBank/DDBJ databases">
        <title>Complete genome of Phlyctema vagabunda strain 19-DSS-EL-015.</title>
        <authorList>
            <person name="Fiorenzani C."/>
        </authorList>
    </citation>
    <scope>NUCLEOTIDE SEQUENCE [LARGE SCALE GENOMIC DNA]</scope>
    <source>
        <strain evidence="3 4">19-DSS-EL-015</strain>
    </source>
</reference>
<name>A0ABR4PQW2_9HELO</name>
<keyword evidence="2" id="KW-0472">Membrane</keyword>
<dbReference type="Proteomes" id="UP001629113">
    <property type="component" value="Unassembled WGS sequence"/>
</dbReference>
<gene>
    <name evidence="3" type="ORF">PVAG01_02506</name>
</gene>
<evidence type="ECO:0000313" key="4">
    <source>
        <dbReference type="Proteomes" id="UP001629113"/>
    </source>
</evidence>
<evidence type="ECO:0000256" key="1">
    <source>
        <dbReference type="SAM" id="MobiDB-lite"/>
    </source>
</evidence>
<organism evidence="3 4">
    <name type="scientific">Phlyctema vagabunda</name>
    <dbReference type="NCBI Taxonomy" id="108571"/>
    <lineage>
        <taxon>Eukaryota</taxon>
        <taxon>Fungi</taxon>
        <taxon>Dikarya</taxon>
        <taxon>Ascomycota</taxon>
        <taxon>Pezizomycotina</taxon>
        <taxon>Leotiomycetes</taxon>
        <taxon>Helotiales</taxon>
        <taxon>Dermateaceae</taxon>
        <taxon>Phlyctema</taxon>
    </lineage>
</organism>
<keyword evidence="2" id="KW-0812">Transmembrane</keyword>
<keyword evidence="4" id="KW-1185">Reference proteome</keyword>
<sequence>MFRTIMPQRSLASLGRVAEAGIPGSRMVRNVRIPSKPIDARRNIFSMSRLPMRMEQQRQDGRVQNVQKVKFRKPGMRVRGMIVSFVVIYVCYSLYSRVVFDPLEVAATEALKGMPDDSEDHEDERPPFFIPFPGTTRVVKPVPYRGSDPEWQEFVKFSKDQALSKKIRDELAQYVRQLASRHPVLKMRCGSDIKLKRYWLDIDFPPIPPPEYERSGIEITDDYIAWSTMPVDSLLVHKIRQAFWPTALVKSTWSFTKTLFIEDTKRFARFLGFQSQPPPISIDQVIAKQQQMITKQFPTKDGPAKKPEGLSDAPNNITNPPQLDKSNISGKGTAEPNSQILPTAMIYEHFFRAIMAFKLTLQQTWKPAPSFPPRGSILVGGLVELDSSKAWLVFDVKAAWDPKTRQYDTRSLNIRLRRMQPKKQAPLDRR</sequence>
<feature type="transmembrane region" description="Helical" evidence="2">
    <location>
        <begin position="78"/>
        <end position="95"/>
    </location>
</feature>
<accession>A0ABR4PQW2</accession>